<proteinExistence type="predicted"/>
<dbReference type="PROSITE" id="PS51168">
    <property type="entry name" value="CHORISMATE_MUT_2"/>
    <property type="match status" value="1"/>
</dbReference>
<dbReference type="GO" id="GO:0009697">
    <property type="term" value="P:salicylic acid biosynthetic process"/>
    <property type="evidence" value="ECO:0007669"/>
    <property type="project" value="TreeGrafter"/>
</dbReference>
<dbReference type="Proteomes" id="UP000305095">
    <property type="component" value="Unassembled WGS sequence"/>
</dbReference>
<reference evidence="5 6" key="1">
    <citation type="submission" date="2019-05" db="EMBL/GenBank/DDBJ databases">
        <title>Draft Genome of Bradyrhizobium elkanii strain SEMIA 938, Used in Commercial Inoculants for Lupinus spp. in Brazil.</title>
        <authorList>
            <person name="Hungria M."/>
            <person name="Delamuta J.R.M."/>
            <person name="Ribeiro R.A."/>
            <person name="Nogueira M.A."/>
        </authorList>
    </citation>
    <scope>NUCLEOTIDE SEQUENCE [LARGE SCALE GENOMIC DNA]</scope>
    <source>
        <strain evidence="5 6">Semia 938</strain>
    </source>
</reference>
<dbReference type="Gene3D" id="1.20.59.10">
    <property type="entry name" value="Chorismate mutase"/>
    <property type="match status" value="1"/>
</dbReference>
<gene>
    <name evidence="5" type="ORF">FDV58_38135</name>
</gene>
<dbReference type="Pfam" id="PF01817">
    <property type="entry name" value="CM_2"/>
    <property type="match status" value="1"/>
</dbReference>
<dbReference type="PANTHER" id="PTHR38041:SF1">
    <property type="entry name" value="CHORISMATE MUTASE"/>
    <property type="match status" value="1"/>
</dbReference>
<evidence type="ECO:0000259" key="4">
    <source>
        <dbReference type="PROSITE" id="PS51168"/>
    </source>
</evidence>
<keyword evidence="3" id="KW-0732">Signal</keyword>
<sequence>MRLPVFLSTLLLIPAVACAEEPATNAPALWGSPTVDNGACCKTLGEVRSNIDRLDREIVRLMAERGRYVHEAARFKANPAQVEAPERAEAVVKKAMTLAEQDGLSPKVAEAAYRAMVRAFIDYEQGIFAAAAARGDAPWKK</sequence>
<dbReference type="SUPFAM" id="SSF48600">
    <property type="entry name" value="Chorismate mutase II"/>
    <property type="match status" value="1"/>
</dbReference>
<protein>
    <recommendedName>
        <fullName evidence="1">chorismate mutase</fullName>
        <ecNumber evidence="1">5.4.99.5</ecNumber>
    </recommendedName>
</protein>
<dbReference type="InterPro" id="IPR036263">
    <property type="entry name" value="Chorismate_II_sf"/>
</dbReference>
<dbReference type="SMART" id="SM00830">
    <property type="entry name" value="CM_2"/>
    <property type="match status" value="1"/>
</dbReference>
<comment type="caution">
    <text evidence="5">The sequence shown here is derived from an EMBL/GenBank/DDBJ whole genome shotgun (WGS) entry which is preliminary data.</text>
</comment>
<dbReference type="InterPro" id="IPR036979">
    <property type="entry name" value="CM_dom_sf"/>
</dbReference>
<dbReference type="InterPro" id="IPR002701">
    <property type="entry name" value="CM_II_prokaryot"/>
</dbReference>
<dbReference type="GO" id="GO:0004106">
    <property type="term" value="F:chorismate mutase activity"/>
    <property type="evidence" value="ECO:0007669"/>
    <property type="project" value="UniProtKB-EC"/>
</dbReference>
<keyword evidence="2" id="KW-0413">Isomerase</keyword>
<dbReference type="InterPro" id="IPR051331">
    <property type="entry name" value="Chorismate_mutase-related"/>
</dbReference>
<dbReference type="PANTHER" id="PTHR38041">
    <property type="entry name" value="CHORISMATE MUTASE"/>
    <property type="match status" value="1"/>
</dbReference>
<evidence type="ECO:0000313" key="5">
    <source>
        <dbReference type="EMBL" id="TKV71897.1"/>
    </source>
</evidence>
<accession>A0A4U6RCV9</accession>
<evidence type="ECO:0000313" key="6">
    <source>
        <dbReference type="Proteomes" id="UP000305095"/>
    </source>
</evidence>
<dbReference type="RefSeq" id="WP_137483648.1">
    <property type="nucleotide sequence ID" value="NZ_SZZP01000039.1"/>
</dbReference>
<evidence type="ECO:0000256" key="3">
    <source>
        <dbReference type="SAM" id="SignalP"/>
    </source>
</evidence>
<feature type="signal peptide" evidence="3">
    <location>
        <begin position="1"/>
        <end position="19"/>
    </location>
</feature>
<evidence type="ECO:0000256" key="2">
    <source>
        <dbReference type="ARBA" id="ARBA00023235"/>
    </source>
</evidence>
<dbReference type="EC" id="5.4.99.5" evidence="1"/>
<dbReference type="AlphaFoldDB" id="A0A4U6RCV9"/>
<organism evidence="5 6">
    <name type="scientific">Bradyrhizobium elkanii</name>
    <dbReference type="NCBI Taxonomy" id="29448"/>
    <lineage>
        <taxon>Bacteria</taxon>
        <taxon>Pseudomonadati</taxon>
        <taxon>Pseudomonadota</taxon>
        <taxon>Alphaproteobacteria</taxon>
        <taxon>Hyphomicrobiales</taxon>
        <taxon>Nitrobacteraceae</taxon>
        <taxon>Bradyrhizobium</taxon>
    </lineage>
</organism>
<name>A0A4U6RCV9_BRAEL</name>
<evidence type="ECO:0000256" key="1">
    <source>
        <dbReference type="ARBA" id="ARBA00012404"/>
    </source>
</evidence>
<dbReference type="EMBL" id="SZZP01000039">
    <property type="protein sequence ID" value="TKV71897.1"/>
    <property type="molecule type" value="Genomic_DNA"/>
</dbReference>
<dbReference type="GO" id="GO:0046417">
    <property type="term" value="P:chorismate metabolic process"/>
    <property type="evidence" value="ECO:0007669"/>
    <property type="project" value="InterPro"/>
</dbReference>
<feature type="domain" description="Chorismate mutase" evidence="4">
    <location>
        <begin position="38"/>
        <end position="128"/>
    </location>
</feature>
<feature type="chain" id="PRO_5020637377" description="chorismate mutase" evidence="3">
    <location>
        <begin position="20"/>
        <end position="141"/>
    </location>
</feature>